<organism evidence="1 2">
    <name type="scientific">Ruegeria profundi</name>
    <dbReference type="NCBI Taxonomy" id="1685378"/>
    <lineage>
        <taxon>Bacteria</taxon>
        <taxon>Pseudomonadati</taxon>
        <taxon>Pseudomonadota</taxon>
        <taxon>Alphaproteobacteria</taxon>
        <taxon>Rhodobacterales</taxon>
        <taxon>Roseobacteraceae</taxon>
        <taxon>Ruegeria</taxon>
    </lineage>
</organism>
<keyword evidence="2" id="KW-1185">Reference proteome</keyword>
<dbReference type="Pfam" id="PF07277">
    <property type="entry name" value="SapC"/>
    <property type="match status" value="1"/>
</dbReference>
<protein>
    <recommendedName>
        <fullName evidence="3">SapC family protein</fullName>
    </recommendedName>
</protein>
<evidence type="ECO:0000313" key="2">
    <source>
        <dbReference type="Proteomes" id="UP000053690"/>
    </source>
</evidence>
<name>A0A0X3U688_9RHOB</name>
<dbReference type="EMBL" id="LQBP01000002">
    <property type="protein sequence ID" value="KUJ81100.1"/>
    <property type="molecule type" value="Genomic_DNA"/>
</dbReference>
<accession>A0A0X3U688</accession>
<comment type="caution">
    <text evidence="1">The sequence shown here is derived from an EMBL/GenBank/DDBJ whole genome shotgun (WGS) entry which is preliminary data.</text>
</comment>
<sequence>MDRTDCAIVLQEVLQAASAFPIFFKKDQAGFEPHVILSFFANMPTPFVSRDGRWMAAYVPSDLRCYPFRAEPVGRDSSDSKSMFRLCVDEASGLISNDPNDETFFDKTGALSPALQEVQAFLSARAAARAATQALCQMVDKLGLFEPLAAYDGIDLAPGTFAVSAQRLSTLTQAEKLRLVDSGALQLIHAHQVSLAHCGWIAQAQKQLWQEKSQEKYTKNLEISSFLHAMANAPTDDFLGTNGV</sequence>
<evidence type="ECO:0000313" key="1">
    <source>
        <dbReference type="EMBL" id="KUJ81100.1"/>
    </source>
</evidence>
<proteinExistence type="predicted"/>
<dbReference type="Proteomes" id="UP000053690">
    <property type="component" value="Unassembled WGS sequence"/>
</dbReference>
<evidence type="ECO:0008006" key="3">
    <source>
        <dbReference type="Google" id="ProtNLM"/>
    </source>
</evidence>
<dbReference type="STRING" id="1685378.AVO44_04305"/>
<dbReference type="AlphaFoldDB" id="A0A0X3U688"/>
<reference evidence="2" key="1">
    <citation type="submission" date="2015-12" db="EMBL/GenBank/DDBJ databases">
        <authorList>
            <person name="Zhang G."/>
            <person name="Stingl U."/>
        </authorList>
    </citation>
    <scope>NUCLEOTIDE SEQUENCE [LARGE SCALE GENOMIC DNA]</scope>
    <source>
        <strain evidence="2">ZGT108</strain>
    </source>
</reference>
<gene>
    <name evidence="1" type="ORF">AVO44_04305</name>
</gene>
<dbReference type="InterPro" id="IPR010836">
    <property type="entry name" value="SapC"/>
</dbReference>